<dbReference type="InterPro" id="IPR008207">
    <property type="entry name" value="Sig_transdc_His_kin_Hpt_dom"/>
</dbReference>
<dbReference type="PANTHER" id="PTHR28242">
    <property type="entry name" value="PHOSPHORELAY INTERMEDIATE PROTEIN YPD1"/>
    <property type="match status" value="1"/>
</dbReference>
<dbReference type="SUPFAM" id="SSF47226">
    <property type="entry name" value="Histidine-containing phosphotransfer domain, HPT domain"/>
    <property type="match status" value="1"/>
</dbReference>
<dbReference type="Pfam" id="PF01627">
    <property type="entry name" value="Hpt"/>
    <property type="match status" value="1"/>
</dbReference>
<dbReference type="GO" id="GO:0009927">
    <property type="term" value="F:histidine phosphotransfer kinase activity"/>
    <property type="evidence" value="ECO:0007669"/>
    <property type="project" value="InterPro"/>
</dbReference>
<feature type="modified residue" description="Phosphohistidine" evidence="1">
    <location>
        <position position="87"/>
    </location>
</feature>
<evidence type="ECO:0000313" key="4">
    <source>
        <dbReference type="EMBL" id="KJK65485.1"/>
    </source>
</evidence>
<dbReference type="InterPro" id="IPR045871">
    <property type="entry name" value="AHP1-5/YPD1"/>
</dbReference>
<dbReference type="InterPro" id="IPR036641">
    <property type="entry name" value="HPT_dom_sf"/>
</dbReference>
<dbReference type="OrthoDB" id="1673781at2759"/>
<feature type="region of interest" description="Disordered" evidence="2">
    <location>
        <begin position="1"/>
        <end position="28"/>
    </location>
</feature>
<keyword evidence="1" id="KW-0597">Phosphoprotein</keyword>
<feature type="compositionally biased region" description="Low complexity" evidence="2">
    <location>
        <begin position="1"/>
        <end position="17"/>
    </location>
</feature>
<protein>
    <submittedName>
        <fullName evidence="4">HPT like protein</fullName>
    </submittedName>
</protein>
<dbReference type="PANTHER" id="PTHR28242:SF52">
    <property type="entry name" value="PHOSPHORELAY INTERMEDIATE PROTEIN YPD1"/>
    <property type="match status" value="1"/>
</dbReference>
<name>A0A0F0ICU9_ASPPU</name>
<reference evidence="4 5" key="1">
    <citation type="submission" date="2015-02" db="EMBL/GenBank/DDBJ databases">
        <title>Draft genome sequence of Aspergillus parasiticus SU-1.</title>
        <authorList>
            <person name="Yu J."/>
            <person name="Fedorova N."/>
            <person name="Yin Y."/>
            <person name="Losada L."/>
            <person name="Zafar N."/>
            <person name="Taujale R."/>
            <person name="Ehrlich K.C."/>
            <person name="Bhatnagar D."/>
            <person name="Cleveland T.E."/>
            <person name="Bennett J.W."/>
            <person name="Nierman W.C."/>
        </authorList>
    </citation>
    <scope>NUCLEOTIDE SEQUENCE [LARGE SCALE GENOMIC DNA]</scope>
    <source>
        <strain evidence="5">ATCC 56775 / NRRL 5862 / SRRC 143 / SU-1</strain>
    </source>
</reference>
<organism evidence="4 5">
    <name type="scientific">Aspergillus parasiticus (strain ATCC 56775 / NRRL 5862 / SRRC 143 / SU-1)</name>
    <dbReference type="NCBI Taxonomy" id="1403190"/>
    <lineage>
        <taxon>Eukaryota</taxon>
        <taxon>Fungi</taxon>
        <taxon>Dikarya</taxon>
        <taxon>Ascomycota</taxon>
        <taxon>Pezizomycotina</taxon>
        <taxon>Eurotiomycetes</taxon>
        <taxon>Eurotiomycetidae</taxon>
        <taxon>Eurotiales</taxon>
        <taxon>Aspergillaceae</taxon>
        <taxon>Aspergillus</taxon>
        <taxon>Aspergillus subgen. Circumdati</taxon>
    </lineage>
</organism>
<dbReference type="GO" id="GO:0005634">
    <property type="term" value="C:nucleus"/>
    <property type="evidence" value="ECO:0007669"/>
    <property type="project" value="TreeGrafter"/>
</dbReference>
<dbReference type="FunFam" id="1.20.120.160:FF:000007">
    <property type="entry name" value="Multistep phosphorelay regulator 1"/>
    <property type="match status" value="1"/>
</dbReference>
<comment type="caution">
    <text evidence="4">The sequence shown here is derived from an EMBL/GenBank/DDBJ whole genome shotgun (WGS) entry which is preliminary data.</text>
</comment>
<dbReference type="PROSITE" id="PS50894">
    <property type="entry name" value="HPT"/>
    <property type="match status" value="1"/>
</dbReference>
<dbReference type="Proteomes" id="UP000033540">
    <property type="component" value="Unassembled WGS sequence"/>
</dbReference>
<accession>A0A0F0ICU9</accession>
<evidence type="ECO:0000313" key="5">
    <source>
        <dbReference type="Proteomes" id="UP000033540"/>
    </source>
</evidence>
<dbReference type="GO" id="GO:0000160">
    <property type="term" value="P:phosphorelay signal transduction system"/>
    <property type="evidence" value="ECO:0007669"/>
    <property type="project" value="InterPro"/>
</dbReference>
<dbReference type="SMART" id="SM00073">
    <property type="entry name" value="HPT"/>
    <property type="match status" value="1"/>
</dbReference>
<dbReference type="CDD" id="cd00088">
    <property type="entry name" value="HPT"/>
    <property type="match status" value="1"/>
</dbReference>
<evidence type="ECO:0000259" key="3">
    <source>
        <dbReference type="PROSITE" id="PS50894"/>
    </source>
</evidence>
<evidence type="ECO:0000256" key="1">
    <source>
        <dbReference type="PROSITE-ProRule" id="PRU00110"/>
    </source>
</evidence>
<proteinExistence type="predicted"/>
<sequence>MAPTTTTKTQTVQTPPKTEGPATLDDMKDHIDQSTFEQILEMDDEPDDRDFSKGIVVGFFEQAESTFEKMEKALEKKDLKELSSLGHFLKGSSATLGLNKVKDACEEIQNYGAGKDKTGTNPIKEEDSLKKIDESLSTCRADYNVVEKFLRKFFGVENDSEKNVDK</sequence>
<dbReference type="GO" id="GO:0005737">
    <property type="term" value="C:cytoplasm"/>
    <property type="evidence" value="ECO:0007669"/>
    <property type="project" value="TreeGrafter"/>
</dbReference>
<dbReference type="Gene3D" id="1.20.120.160">
    <property type="entry name" value="HPT domain"/>
    <property type="match status" value="1"/>
</dbReference>
<gene>
    <name evidence="4" type="ORF">P875_00010301</name>
</gene>
<dbReference type="GO" id="GO:0043424">
    <property type="term" value="F:protein histidine kinase binding"/>
    <property type="evidence" value="ECO:0007669"/>
    <property type="project" value="InterPro"/>
</dbReference>
<dbReference type="STRING" id="1403190.A0A0F0ICU9"/>
<evidence type="ECO:0000256" key="2">
    <source>
        <dbReference type="SAM" id="MobiDB-lite"/>
    </source>
</evidence>
<dbReference type="AlphaFoldDB" id="A0A0F0ICU9"/>
<dbReference type="EMBL" id="JZEE01000363">
    <property type="protein sequence ID" value="KJK65485.1"/>
    <property type="molecule type" value="Genomic_DNA"/>
</dbReference>
<feature type="domain" description="HPt" evidence="3">
    <location>
        <begin position="48"/>
        <end position="153"/>
    </location>
</feature>